<dbReference type="Proteomes" id="UP000077154">
    <property type="component" value="Unassembled WGS sequence"/>
</dbReference>
<reference evidence="8" key="1">
    <citation type="submission" date="2016-03" db="EMBL/GenBank/DDBJ databases">
        <title>Updated assembly of Pseudogymnoascus destructans, the fungus causing white-nose syndrome of bats.</title>
        <authorList>
            <person name="Palmer J.M."/>
            <person name="Drees K.P."/>
            <person name="Foster J.T."/>
            <person name="Lindner D.L."/>
        </authorList>
    </citation>
    <scope>NUCLEOTIDE SEQUENCE [LARGE SCALE GENOMIC DNA]</scope>
    <source>
        <strain evidence="8">20631-21</strain>
    </source>
</reference>
<dbReference type="PANTHER" id="PTHR13477">
    <property type="entry name" value="MITOCHONDRIAL 39S RIBOSOMAL PROTEIN L49"/>
    <property type="match status" value="1"/>
</dbReference>
<proteinExistence type="inferred from homology"/>
<organism evidence="8">
    <name type="scientific">Pseudogymnoascus destructans</name>
    <dbReference type="NCBI Taxonomy" id="655981"/>
    <lineage>
        <taxon>Eukaryota</taxon>
        <taxon>Fungi</taxon>
        <taxon>Dikarya</taxon>
        <taxon>Ascomycota</taxon>
        <taxon>Pezizomycotina</taxon>
        <taxon>Leotiomycetes</taxon>
        <taxon>Thelebolales</taxon>
        <taxon>Thelebolaceae</taxon>
        <taxon>Pseudogymnoascus</taxon>
    </lineage>
</organism>
<name>A0A177A7B9_9PEZI</name>
<keyword evidence="4" id="KW-0496">Mitochondrion</keyword>
<dbReference type="RefSeq" id="XP_024322652.1">
    <property type="nucleotide sequence ID" value="XM_024468322.1"/>
</dbReference>
<evidence type="ECO:0000256" key="7">
    <source>
        <dbReference type="SAM" id="MobiDB-lite"/>
    </source>
</evidence>
<evidence type="ECO:0000256" key="2">
    <source>
        <dbReference type="ARBA" id="ARBA00005677"/>
    </source>
</evidence>
<evidence type="ECO:0000256" key="6">
    <source>
        <dbReference type="ARBA" id="ARBA00035191"/>
    </source>
</evidence>
<evidence type="ECO:0000313" key="8">
    <source>
        <dbReference type="EMBL" id="OAF57362.1"/>
    </source>
</evidence>
<feature type="region of interest" description="Disordered" evidence="7">
    <location>
        <begin position="34"/>
        <end position="58"/>
    </location>
</feature>
<dbReference type="PANTHER" id="PTHR13477:SF0">
    <property type="entry name" value="LARGE RIBOSOMAL SUBUNIT PROTEIN ML49"/>
    <property type="match status" value="1"/>
</dbReference>
<dbReference type="Pfam" id="PF05046">
    <property type="entry name" value="Img2"/>
    <property type="match status" value="1"/>
</dbReference>
<evidence type="ECO:0000256" key="4">
    <source>
        <dbReference type="ARBA" id="ARBA00023128"/>
    </source>
</evidence>
<keyword evidence="3" id="KW-0689">Ribosomal protein</keyword>
<dbReference type="GO" id="GO:0005762">
    <property type="term" value="C:mitochondrial large ribosomal subunit"/>
    <property type="evidence" value="ECO:0007669"/>
    <property type="project" value="TreeGrafter"/>
</dbReference>
<dbReference type="VEuPathDB" id="FungiDB:GMDG_01380"/>
<sequence>MALASLRPAAYMSFLRPLALPRAATLTRFLSTSPAVQSTTEATTTTSSPTTSSQSLEYRVSRTPSAQLPIYLLAKRGGNLKQTRVKKIEGNIAQFREDLKVALGIEEDREIQVNHLTRHIIVKGHRKPEVAKFLEEHKF</sequence>
<dbReference type="EMBL" id="KV441400">
    <property type="protein sequence ID" value="OAF57362.1"/>
    <property type="molecule type" value="Genomic_DNA"/>
</dbReference>
<gene>
    <name evidence="8" type="ORF">VC83_04693</name>
</gene>
<dbReference type="GeneID" id="36287764"/>
<dbReference type="GO" id="GO:0003735">
    <property type="term" value="F:structural constituent of ribosome"/>
    <property type="evidence" value="ECO:0007669"/>
    <property type="project" value="InterPro"/>
</dbReference>
<accession>A0A177A7B9</accession>
<dbReference type="eggNOG" id="KOG4034">
    <property type="taxonomic scope" value="Eukaryota"/>
</dbReference>
<comment type="subcellular location">
    <subcellularLocation>
        <location evidence="1">Mitochondrion</location>
    </subcellularLocation>
</comment>
<evidence type="ECO:0000256" key="5">
    <source>
        <dbReference type="ARBA" id="ARBA00023274"/>
    </source>
</evidence>
<protein>
    <recommendedName>
        <fullName evidence="6">Large ribosomal subunit protein mL49</fullName>
    </recommendedName>
</protein>
<dbReference type="Gene3D" id="3.30.780.10">
    <property type="entry name" value="SUI1-like domain"/>
    <property type="match status" value="1"/>
</dbReference>
<feature type="compositionally biased region" description="Low complexity" evidence="7">
    <location>
        <begin position="38"/>
        <end position="55"/>
    </location>
</feature>
<dbReference type="InterPro" id="IPR007740">
    <property type="entry name" value="Ribosomal_mL49"/>
</dbReference>
<comment type="similarity">
    <text evidence="2">Belongs to the mitochondrion-specific ribosomal protein mL49 family.</text>
</comment>
<evidence type="ECO:0000256" key="1">
    <source>
        <dbReference type="ARBA" id="ARBA00004173"/>
    </source>
</evidence>
<dbReference type="AlphaFoldDB" id="A0A177A7B9"/>
<dbReference type="OrthoDB" id="19439at2759"/>
<dbReference type="GO" id="GO:0006412">
    <property type="term" value="P:translation"/>
    <property type="evidence" value="ECO:0007669"/>
    <property type="project" value="InterPro"/>
</dbReference>
<keyword evidence="5" id="KW-0687">Ribonucleoprotein</keyword>
<evidence type="ECO:0000256" key="3">
    <source>
        <dbReference type="ARBA" id="ARBA00022980"/>
    </source>
</evidence>